<gene>
    <name evidence="1" type="ORF">D917_02395</name>
</gene>
<proteinExistence type="predicted"/>
<accession>A0A1Y3EFX9</accession>
<sequence>MASFDRFEHVELAAVQDGAVFMMMICRTVDFNRLFCSRQFKLFITTTLQQPITLGRCCVQIAVSTAWPACTSSKLSILSPSPSFLAQVASRCGQAMATRQAWYK</sequence>
<name>A0A1Y3EFX9_9BILA</name>
<dbReference type="Proteomes" id="UP000243006">
    <property type="component" value="Unassembled WGS sequence"/>
</dbReference>
<organism evidence="1 2">
    <name type="scientific">Trichinella nativa</name>
    <dbReference type="NCBI Taxonomy" id="6335"/>
    <lineage>
        <taxon>Eukaryota</taxon>
        <taxon>Metazoa</taxon>
        <taxon>Ecdysozoa</taxon>
        <taxon>Nematoda</taxon>
        <taxon>Enoplea</taxon>
        <taxon>Dorylaimia</taxon>
        <taxon>Trichinellida</taxon>
        <taxon>Trichinellidae</taxon>
        <taxon>Trichinella</taxon>
    </lineage>
</organism>
<evidence type="ECO:0000313" key="1">
    <source>
        <dbReference type="EMBL" id="OUC43951.1"/>
    </source>
</evidence>
<dbReference type="AlphaFoldDB" id="A0A1Y3EFX9"/>
<comment type="caution">
    <text evidence="1">The sequence shown here is derived from an EMBL/GenBank/DDBJ whole genome shotgun (WGS) entry which is preliminary data.</text>
</comment>
<reference evidence="1 2" key="1">
    <citation type="submission" date="2015-04" db="EMBL/GenBank/DDBJ databases">
        <title>Draft genome of the roundworm Trichinella nativa.</title>
        <authorList>
            <person name="Mitreva M."/>
        </authorList>
    </citation>
    <scope>NUCLEOTIDE SEQUENCE [LARGE SCALE GENOMIC DNA]</scope>
    <source>
        <strain evidence="1 2">ISS45</strain>
    </source>
</reference>
<dbReference type="EMBL" id="LVZM01013799">
    <property type="protein sequence ID" value="OUC43951.1"/>
    <property type="molecule type" value="Genomic_DNA"/>
</dbReference>
<protein>
    <submittedName>
        <fullName evidence="1">Uncharacterized protein</fullName>
    </submittedName>
</protein>
<evidence type="ECO:0000313" key="2">
    <source>
        <dbReference type="Proteomes" id="UP000243006"/>
    </source>
</evidence>